<keyword evidence="2" id="KW-0732">Signal</keyword>
<feature type="chain" id="PRO_5019407415" evidence="2">
    <location>
        <begin position="33"/>
        <end position="210"/>
    </location>
</feature>
<name>A0A452UL47_URSMA</name>
<dbReference type="PANTHER" id="PTHR14308">
    <property type="entry name" value="WAP FOUR-DISULFIDE CORE DOMAIN PROTEIN 1"/>
    <property type="match status" value="1"/>
</dbReference>
<feature type="region of interest" description="Disordered" evidence="1">
    <location>
        <begin position="175"/>
        <end position="210"/>
    </location>
</feature>
<reference evidence="3" key="1">
    <citation type="submission" date="2019-03" db="UniProtKB">
        <authorList>
            <consortium name="Ensembl"/>
        </authorList>
    </citation>
    <scope>IDENTIFICATION</scope>
</reference>
<organism evidence="3">
    <name type="scientific">Ursus maritimus</name>
    <name type="common">Polar bear</name>
    <name type="synonym">Thalarctos maritimus</name>
    <dbReference type="NCBI Taxonomy" id="29073"/>
    <lineage>
        <taxon>Eukaryota</taxon>
        <taxon>Metazoa</taxon>
        <taxon>Chordata</taxon>
        <taxon>Craniata</taxon>
        <taxon>Vertebrata</taxon>
        <taxon>Euteleostomi</taxon>
        <taxon>Mammalia</taxon>
        <taxon>Eutheria</taxon>
        <taxon>Laurasiatheria</taxon>
        <taxon>Carnivora</taxon>
        <taxon>Caniformia</taxon>
        <taxon>Ursidae</taxon>
        <taxon>Ursus</taxon>
    </lineage>
</organism>
<protein>
    <submittedName>
        <fullName evidence="3">WAP four-disulfide core domain 1</fullName>
    </submittedName>
</protein>
<accession>A0A452UL47</accession>
<evidence type="ECO:0000313" key="3">
    <source>
        <dbReference type="Ensembl" id="ENSUMAP00000021696"/>
    </source>
</evidence>
<evidence type="ECO:0000256" key="1">
    <source>
        <dbReference type="SAM" id="MobiDB-lite"/>
    </source>
</evidence>
<dbReference type="InterPro" id="IPR042357">
    <property type="entry name" value="WFDC1"/>
</dbReference>
<evidence type="ECO:0000256" key="2">
    <source>
        <dbReference type="SAM" id="SignalP"/>
    </source>
</evidence>
<sequence length="210" mass="23269">MISATRRGVGSGRRKVIWALCFLLLLLEAGSAKNLWKRALHTRLAEKSYVSAWEGEVGRGAPRWQRVFQVSPTPPGPLPSRSWPREYVSWRHGTSAVWMQCAPERQVLDWLVQPKPRWLGGNGWLLDGPEEVLQAEACSTTEDGAEPLLCPSGYECHILSPGDVAEGIPNRGQCVKQRRQAGECGRPSRAPEGDSKNVAEPGKGPQRHFQ</sequence>
<feature type="signal peptide" evidence="2">
    <location>
        <begin position="1"/>
        <end position="32"/>
    </location>
</feature>
<gene>
    <name evidence="3" type="primary">WFDC1</name>
</gene>
<dbReference type="Ensembl" id="ENSUMAT00000025715.1">
    <property type="protein sequence ID" value="ENSUMAP00000021696.1"/>
    <property type="gene ID" value="ENSUMAG00000015860.1"/>
</dbReference>
<dbReference type="AlphaFoldDB" id="A0A452UL47"/>
<dbReference type="GO" id="GO:0005615">
    <property type="term" value="C:extracellular space"/>
    <property type="evidence" value="ECO:0007669"/>
    <property type="project" value="TreeGrafter"/>
</dbReference>
<proteinExistence type="predicted"/>
<dbReference type="GO" id="GO:0001558">
    <property type="term" value="P:regulation of cell growth"/>
    <property type="evidence" value="ECO:0007669"/>
    <property type="project" value="TreeGrafter"/>
</dbReference>
<dbReference type="GeneTree" id="ENSGT00390000014299"/>
<dbReference type="GO" id="GO:0050728">
    <property type="term" value="P:negative regulation of inflammatory response"/>
    <property type="evidence" value="ECO:0007669"/>
    <property type="project" value="Ensembl"/>
</dbReference>
<dbReference type="PANTHER" id="PTHR14308:SF0">
    <property type="entry name" value="WAP FOUR-DISULFIDE CORE DOMAIN PROTEIN 1"/>
    <property type="match status" value="1"/>
</dbReference>
<dbReference type="GO" id="GO:0061045">
    <property type="term" value="P:negative regulation of wound healing"/>
    <property type="evidence" value="ECO:0007669"/>
    <property type="project" value="Ensembl"/>
</dbReference>
<dbReference type="OMA" id="RFYKEYP"/>